<dbReference type="SUPFAM" id="SSF109998">
    <property type="entry name" value="Triger factor/SurA peptide-binding domain-like"/>
    <property type="match status" value="1"/>
</dbReference>
<keyword evidence="5 8" id="KW-0697">Rotamase</keyword>
<protein>
    <recommendedName>
        <fullName evidence="4">Parvulin-like PPIase</fullName>
        <ecNumber evidence="3">5.2.1.8</ecNumber>
    </recommendedName>
    <alternativeName>
        <fullName evidence="6">Peptidyl-prolyl cis-trans isomerase plp</fullName>
    </alternativeName>
    <alternativeName>
        <fullName evidence="7">Rotamase plp</fullName>
    </alternativeName>
</protein>
<dbReference type="Gene3D" id="3.10.50.40">
    <property type="match status" value="1"/>
</dbReference>
<evidence type="ECO:0000259" key="10">
    <source>
        <dbReference type="PROSITE" id="PS50198"/>
    </source>
</evidence>
<evidence type="ECO:0000313" key="12">
    <source>
        <dbReference type="Proteomes" id="UP001196509"/>
    </source>
</evidence>
<reference evidence="11" key="1">
    <citation type="submission" date="2021-08" db="EMBL/GenBank/DDBJ databases">
        <title>Hoeflea bacterium WL0058 sp. nov., isolated from the sediment.</title>
        <authorList>
            <person name="Wang L."/>
            <person name="Zhang D."/>
        </authorList>
    </citation>
    <scope>NUCLEOTIDE SEQUENCE</scope>
    <source>
        <strain evidence="11">WL0058</strain>
    </source>
</reference>
<comment type="caution">
    <text evidence="11">The sequence shown here is derived from an EMBL/GenBank/DDBJ whole genome shotgun (WGS) entry which is preliminary data.</text>
</comment>
<evidence type="ECO:0000256" key="7">
    <source>
        <dbReference type="ARBA" id="ARBA00031484"/>
    </source>
</evidence>
<dbReference type="InterPro" id="IPR050245">
    <property type="entry name" value="PrsA_foldase"/>
</dbReference>
<evidence type="ECO:0000256" key="1">
    <source>
        <dbReference type="ARBA" id="ARBA00000971"/>
    </source>
</evidence>
<evidence type="ECO:0000256" key="3">
    <source>
        <dbReference type="ARBA" id="ARBA00013194"/>
    </source>
</evidence>
<dbReference type="AlphaFoldDB" id="A0AAE3D4I1"/>
<dbReference type="Pfam" id="PF13616">
    <property type="entry name" value="Rotamase_3"/>
    <property type="match status" value="1"/>
</dbReference>
<dbReference type="PROSITE" id="PS01096">
    <property type="entry name" value="PPIC_PPIASE_1"/>
    <property type="match status" value="1"/>
</dbReference>
<name>A0AAE3D4I1_9HYPH</name>
<sequence length="294" mass="32298">MTIKSPLRTGLLAAGLLWAIAAGAQEPEDRVIATVGGEPVYESELVFAEGDLDPQFARLPEQQRRAAALSALIDIKVMADQAEKAGLAEGDAFERRMQFLRDRTLHNEFFRKEVIEGLSEADVRARYEKEIAAQPGEQEVKARHILVDSEEQAKAIVAELEAGADFEELAKEKSTGPSGPQGGDLGYFTRGRMVPEFEEAAFAIEPGDFTREPVKTQFGWHVIKVEDKRDAAPPAFEEVVEQIQRVLLQEQYMALLDKAREGVEIDVQDAELKALFDAVNAEAAAAEGSGDDTK</sequence>
<dbReference type="GO" id="GO:0003755">
    <property type="term" value="F:peptidyl-prolyl cis-trans isomerase activity"/>
    <property type="evidence" value="ECO:0007669"/>
    <property type="project" value="UniProtKB-KW"/>
</dbReference>
<keyword evidence="9" id="KW-0732">Signal</keyword>
<dbReference type="SUPFAM" id="SSF54534">
    <property type="entry name" value="FKBP-like"/>
    <property type="match status" value="1"/>
</dbReference>
<keyword evidence="12" id="KW-1185">Reference proteome</keyword>
<dbReference type="EMBL" id="JAICBX010000009">
    <property type="protein sequence ID" value="MBW8640806.1"/>
    <property type="molecule type" value="Genomic_DNA"/>
</dbReference>
<evidence type="ECO:0000256" key="6">
    <source>
        <dbReference type="ARBA" id="ARBA00030642"/>
    </source>
</evidence>
<evidence type="ECO:0000256" key="2">
    <source>
        <dbReference type="ARBA" id="ARBA00007656"/>
    </source>
</evidence>
<dbReference type="InterPro" id="IPR023058">
    <property type="entry name" value="PPIase_PpiC_CS"/>
</dbReference>
<evidence type="ECO:0000256" key="9">
    <source>
        <dbReference type="SAM" id="SignalP"/>
    </source>
</evidence>
<feature type="domain" description="PpiC" evidence="10">
    <location>
        <begin position="137"/>
        <end position="227"/>
    </location>
</feature>
<dbReference type="Proteomes" id="UP001196509">
    <property type="component" value="Unassembled WGS sequence"/>
</dbReference>
<comment type="similarity">
    <text evidence="2">Belongs to the PpiC/parvulin rotamase family.</text>
</comment>
<proteinExistence type="inferred from homology"/>
<dbReference type="PANTHER" id="PTHR47245:SF2">
    <property type="entry name" value="PEPTIDYL-PROLYL CIS-TRANS ISOMERASE HP_0175-RELATED"/>
    <property type="match status" value="1"/>
</dbReference>
<evidence type="ECO:0000256" key="5">
    <source>
        <dbReference type="ARBA" id="ARBA00023110"/>
    </source>
</evidence>
<dbReference type="RefSeq" id="WP_220231540.1">
    <property type="nucleotide sequence ID" value="NZ_JAICBX010000009.1"/>
</dbReference>
<dbReference type="InterPro" id="IPR000297">
    <property type="entry name" value="PPIase_PpiC"/>
</dbReference>
<dbReference type="InterPro" id="IPR027304">
    <property type="entry name" value="Trigger_fact/SurA_dom_sf"/>
</dbReference>
<feature type="signal peptide" evidence="9">
    <location>
        <begin position="1"/>
        <end position="24"/>
    </location>
</feature>
<evidence type="ECO:0000256" key="8">
    <source>
        <dbReference type="PROSITE-ProRule" id="PRU00278"/>
    </source>
</evidence>
<dbReference type="PANTHER" id="PTHR47245">
    <property type="entry name" value="PEPTIDYLPROLYL ISOMERASE"/>
    <property type="match status" value="1"/>
</dbReference>
<dbReference type="InterPro" id="IPR046357">
    <property type="entry name" value="PPIase_dom_sf"/>
</dbReference>
<dbReference type="PROSITE" id="PS50198">
    <property type="entry name" value="PPIC_PPIASE_2"/>
    <property type="match status" value="1"/>
</dbReference>
<gene>
    <name evidence="11" type="ORF">K1W69_26695</name>
</gene>
<comment type="catalytic activity">
    <reaction evidence="1">
        <text>[protein]-peptidylproline (omega=180) = [protein]-peptidylproline (omega=0)</text>
        <dbReference type="Rhea" id="RHEA:16237"/>
        <dbReference type="Rhea" id="RHEA-COMP:10747"/>
        <dbReference type="Rhea" id="RHEA-COMP:10748"/>
        <dbReference type="ChEBI" id="CHEBI:83833"/>
        <dbReference type="ChEBI" id="CHEBI:83834"/>
        <dbReference type="EC" id="5.2.1.8"/>
    </reaction>
</comment>
<accession>A0AAE3D4I1</accession>
<evidence type="ECO:0000256" key="4">
    <source>
        <dbReference type="ARBA" id="ARBA00018370"/>
    </source>
</evidence>
<evidence type="ECO:0000313" key="11">
    <source>
        <dbReference type="EMBL" id="MBW8640806.1"/>
    </source>
</evidence>
<feature type="chain" id="PRO_5042141010" description="Parvulin-like PPIase" evidence="9">
    <location>
        <begin position="25"/>
        <end position="294"/>
    </location>
</feature>
<dbReference type="EC" id="5.2.1.8" evidence="3"/>
<organism evidence="11 12">
    <name type="scientific">Flavimaribacter sediminis</name>
    <dbReference type="NCBI Taxonomy" id="2865987"/>
    <lineage>
        <taxon>Bacteria</taxon>
        <taxon>Pseudomonadati</taxon>
        <taxon>Pseudomonadota</taxon>
        <taxon>Alphaproteobacteria</taxon>
        <taxon>Hyphomicrobiales</taxon>
        <taxon>Rhizobiaceae</taxon>
        <taxon>Flavimaribacter</taxon>
    </lineage>
</organism>
<dbReference type="Gene3D" id="1.10.8.1040">
    <property type="match status" value="1"/>
</dbReference>
<keyword evidence="8 11" id="KW-0413">Isomerase</keyword>